<gene>
    <name evidence="1" type="ORF">GCM10008955_01310</name>
</gene>
<comment type="caution">
    <text evidence="1">The sequence shown here is derived from an EMBL/GenBank/DDBJ whole genome shotgun (WGS) entry which is preliminary data.</text>
</comment>
<keyword evidence="2" id="KW-1185">Reference proteome</keyword>
<reference evidence="2" key="1">
    <citation type="journal article" date="2019" name="Int. J. Syst. Evol. Microbiol.">
        <title>The Global Catalogue of Microorganisms (GCM) 10K type strain sequencing project: providing services to taxonomists for standard genome sequencing and annotation.</title>
        <authorList>
            <consortium name="The Broad Institute Genomics Platform"/>
            <consortium name="The Broad Institute Genome Sequencing Center for Infectious Disease"/>
            <person name="Wu L."/>
            <person name="Ma J."/>
        </authorList>
    </citation>
    <scope>NUCLEOTIDE SEQUENCE [LARGE SCALE GENOMIC DNA]</scope>
    <source>
        <strain evidence="2">JCM 30331</strain>
    </source>
</reference>
<evidence type="ECO:0000313" key="2">
    <source>
        <dbReference type="Proteomes" id="UP000647587"/>
    </source>
</evidence>
<evidence type="ECO:0000313" key="1">
    <source>
        <dbReference type="EMBL" id="GGK11804.1"/>
    </source>
</evidence>
<dbReference type="Proteomes" id="UP000647587">
    <property type="component" value="Unassembled WGS sequence"/>
</dbReference>
<sequence>MKTYEVTVTTATMVNFTADLGKPAKAGSQIANPGEASFRIRMTLGADTRQPMTIPSGVRWLFPSNVDRIEVLPSEDGPAWFQILATT</sequence>
<proteinExistence type="predicted"/>
<dbReference type="RefSeq" id="WP_189003577.1">
    <property type="nucleotide sequence ID" value="NZ_BMPP01000001.1"/>
</dbReference>
<name>A0ABQ2EH10_9DEIO</name>
<accession>A0ABQ2EH10</accession>
<dbReference type="EMBL" id="BMPP01000001">
    <property type="protein sequence ID" value="GGK11804.1"/>
    <property type="molecule type" value="Genomic_DNA"/>
</dbReference>
<organism evidence="1 2">
    <name type="scientific">Deinococcus malanensis</name>
    <dbReference type="NCBI Taxonomy" id="1706855"/>
    <lineage>
        <taxon>Bacteria</taxon>
        <taxon>Thermotogati</taxon>
        <taxon>Deinococcota</taxon>
        <taxon>Deinococci</taxon>
        <taxon>Deinococcales</taxon>
        <taxon>Deinococcaceae</taxon>
        <taxon>Deinococcus</taxon>
    </lineage>
</organism>
<protein>
    <submittedName>
        <fullName evidence="1">Uncharacterized protein</fullName>
    </submittedName>
</protein>